<comment type="catalytic activity">
    <reaction evidence="13">
        <text>O-phospho-D-serine + H2O = D-serine + phosphate</text>
        <dbReference type="Rhea" id="RHEA:24873"/>
        <dbReference type="ChEBI" id="CHEBI:15377"/>
        <dbReference type="ChEBI" id="CHEBI:35247"/>
        <dbReference type="ChEBI" id="CHEBI:43474"/>
        <dbReference type="ChEBI" id="CHEBI:58680"/>
        <dbReference type="EC" id="3.1.3.3"/>
    </reaction>
</comment>
<dbReference type="Gene3D" id="3.40.50.1000">
    <property type="entry name" value="HAD superfamily/HAD-like"/>
    <property type="match status" value="1"/>
</dbReference>
<dbReference type="SUPFAM" id="SSF56784">
    <property type="entry name" value="HAD-like"/>
    <property type="match status" value="1"/>
</dbReference>
<dbReference type="RefSeq" id="WP_016548378.1">
    <property type="nucleotide sequence ID" value="NZ_AKWZ02000003.1"/>
</dbReference>
<protein>
    <recommendedName>
        <fullName evidence="5">Phosphoserine phosphatase</fullName>
        <ecNumber evidence="4">3.1.3.3</ecNumber>
    </recommendedName>
    <alternativeName>
        <fullName evidence="11">O-phosphoserine phosphohydrolase</fullName>
    </alternativeName>
</protein>
<dbReference type="PANTHER" id="PTHR43344:SF2">
    <property type="entry name" value="PHOSPHOSERINE PHOSPHATASE"/>
    <property type="match status" value="1"/>
</dbReference>
<evidence type="ECO:0000256" key="9">
    <source>
        <dbReference type="ARBA" id="ARBA00022842"/>
    </source>
</evidence>
<evidence type="ECO:0000256" key="4">
    <source>
        <dbReference type="ARBA" id="ARBA00012640"/>
    </source>
</evidence>
<dbReference type="InterPro" id="IPR023214">
    <property type="entry name" value="HAD_sf"/>
</dbReference>
<dbReference type="STRING" id="1193011.LEP1GSC058_2263"/>
<dbReference type="SFLD" id="SFLDG01137">
    <property type="entry name" value="C1.6.1:_Phosphoserine_Phosphat"/>
    <property type="match status" value="1"/>
</dbReference>
<dbReference type="GO" id="GO:0006564">
    <property type="term" value="P:L-serine biosynthetic process"/>
    <property type="evidence" value="ECO:0007669"/>
    <property type="project" value="UniProtKB-KW"/>
</dbReference>
<keyword evidence="6" id="KW-0028">Amino-acid biosynthesis</keyword>
<dbReference type="UniPathway" id="UPA00135">
    <property type="reaction ID" value="UER00198"/>
</dbReference>
<dbReference type="GO" id="GO:0000287">
    <property type="term" value="F:magnesium ion binding"/>
    <property type="evidence" value="ECO:0007669"/>
    <property type="project" value="TreeGrafter"/>
</dbReference>
<evidence type="ECO:0000256" key="10">
    <source>
        <dbReference type="ARBA" id="ARBA00023299"/>
    </source>
</evidence>
<dbReference type="EC" id="3.1.3.3" evidence="4"/>
<evidence type="ECO:0000313" key="16">
    <source>
        <dbReference type="Proteomes" id="UP000014540"/>
    </source>
</evidence>
<evidence type="ECO:0000313" key="15">
    <source>
        <dbReference type="EMBL" id="EPG75287.1"/>
    </source>
</evidence>
<sequence>MLLFFIEHPSETFPFLQREVKVRFGNEVGLTKVEYIVPSGWHCFLASLEQRVVREDLSSLRKALFSSKVDVLQIESRIKRKSLFCFDMDSTLIQQEVVDELARFAGVYDEVASVTREAMEGKLNFQESLRKRCAHLRGLAADSLLKLYPRLTLNFGVRELLPELKLRGAKLAVFSGGFIDILAAFQKDYEIDEVRANVLEKIDEKLTGSVLGGIVDKDVKRGSLIELREKFGISKRDVVAVGDGANDQLMLSEAGIGIGFHAKDGLKSEIENWVDFAPMDILLYLFEQ</sequence>
<keyword evidence="10" id="KW-0718">Serine biosynthesis</keyword>
<dbReference type="NCBIfam" id="TIGR00338">
    <property type="entry name" value="serB"/>
    <property type="match status" value="1"/>
</dbReference>
<dbReference type="PANTHER" id="PTHR43344">
    <property type="entry name" value="PHOSPHOSERINE PHOSPHATASE"/>
    <property type="match status" value="1"/>
</dbReference>
<dbReference type="AlphaFoldDB" id="S3W4U1"/>
<dbReference type="GO" id="GO:0036424">
    <property type="term" value="F:L-phosphoserine phosphatase activity"/>
    <property type="evidence" value="ECO:0007669"/>
    <property type="project" value="InterPro"/>
</dbReference>
<evidence type="ECO:0000256" key="13">
    <source>
        <dbReference type="ARBA" id="ARBA00048523"/>
    </source>
</evidence>
<dbReference type="NCBIfam" id="TIGR01488">
    <property type="entry name" value="HAD-SF-IB"/>
    <property type="match status" value="1"/>
</dbReference>
<evidence type="ECO:0000256" key="12">
    <source>
        <dbReference type="ARBA" id="ARBA00048138"/>
    </source>
</evidence>
<comment type="pathway">
    <text evidence="2">Amino-acid biosynthesis; L-serine biosynthesis; L-serine from 3-phospho-D-glycerate: step 3/3.</text>
</comment>
<accession>S3W4U1</accession>
<dbReference type="InterPro" id="IPR050582">
    <property type="entry name" value="HAD-like_SerB"/>
</dbReference>
<name>S3W4U1_9LEPT</name>
<dbReference type="Pfam" id="PF00702">
    <property type="entry name" value="Hydrolase"/>
    <property type="match status" value="1"/>
</dbReference>
<dbReference type="OrthoDB" id="9790031at2"/>
<keyword evidence="9" id="KW-0460">Magnesium</keyword>
<evidence type="ECO:0000256" key="8">
    <source>
        <dbReference type="ARBA" id="ARBA00022801"/>
    </source>
</evidence>
<gene>
    <name evidence="15" type="primary">serB</name>
    <name evidence="15" type="ORF">LEP1GSC058_2263</name>
</gene>
<dbReference type="SFLD" id="SFLDS00003">
    <property type="entry name" value="Haloacid_Dehalogenase"/>
    <property type="match status" value="1"/>
</dbReference>
<comment type="cofactor">
    <cofactor evidence="1">
        <name>Mg(2+)</name>
        <dbReference type="ChEBI" id="CHEBI:18420"/>
    </cofactor>
</comment>
<dbReference type="SFLD" id="SFLDF00029">
    <property type="entry name" value="phosphoserine_phosphatase"/>
    <property type="match status" value="1"/>
</dbReference>
<dbReference type="InterPro" id="IPR004469">
    <property type="entry name" value="PSP"/>
</dbReference>
<comment type="similarity">
    <text evidence="3">Belongs to the HAD-like hydrolase superfamily. SerB family.</text>
</comment>
<feature type="active site" description="Nucleophile" evidence="14">
    <location>
        <position position="87"/>
    </location>
</feature>
<evidence type="ECO:0000256" key="5">
    <source>
        <dbReference type="ARBA" id="ARBA00015196"/>
    </source>
</evidence>
<evidence type="ECO:0000256" key="1">
    <source>
        <dbReference type="ARBA" id="ARBA00001946"/>
    </source>
</evidence>
<evidence type="ECO:0000256" key="6">
    <source>
        <dbReference type="ARBA" id="ARBA00022605"/>
    </source>
</evidence>
<dbReference type="EMBL" id="AKWZ02000003">
    <property type="protein sequence ID" value="EPG75287.1"/>
    <property type="molecule type" value="Genomic_DNA"/>
</dbReference>
<dbReference type="CDD" id="cd07500">
    <property type="entry name" value="HAD_PSP"/>
    <property type="match status" value="1"/>
</dbReference>
<comment type="caution">
    <text evidence="15">The sequence shown here is derived from an EMBL/GenBank/DDBJ whole genome shotgun (WGS) entry which is preliminary data.</text>
</comment>
<keyword evidence="16" id="KW-1185">Reference proteome</keyword>
<dbReference type="InterPro" id="IPR036412">
    <property type="entry name" value="HAD-like_sf"/>
</dbReference>
<dbReference type="SFLD" id="SFLDG01136">
    <property type="entry name" value="C1.6:_Phosphoserine_Phosphatas"/>
    <property type="match status" value="1"/>
</dbReference>
<keyword evidence="8 15" id="KW-0378">Hydrolase</keyword>
<comment type="catalytic activity">
    <reaction evidence="12">
        <text>O-phospho-L-serine + H2O = L-serine + phosphate</text>
        <dbReference type="Rhea" id="RHEA:21208"/>
        <dbReference type="ChEBI" id="CHEBI:15377"/>
        <dbReference type="ChEBI" id="CHEBI:33384"/>
        <dbReference type="ChEBI" id="CHEBI:43474"/>
        <dbReference type="ChEBI" id="CHEBI:57524"/>
        <dbReference type="EC" id="3.1.3.3"/>
    </reaction>
</comment>
<feature type="active site" description="Proton donor" evidence="14">
    <location>
        <position position="89"/>
    </location>
</feature>
<evidence type="ECO:0000256" key="7">
    <source>
        <dbReference type="ARBA" id="ARBA00022723"/>
    </source>
</evidence>
<evidence type="ECO:0000256" key="11">
    <source>
        <dbReference type="ARBA" id="ARBA00031693"/>
    </source>
</evidence>
<reference evidence="15" key="1">
    <citation type="submission" date="2013-04" db="EMBL/GenBank/DDBJ databases">
        <authorList>
            <person name="Harkins D.M."/>
            <person name="Durkin A.S."/>
            <person name="Selengut J.D."/>
            <person name="Sanka R."/>
            <person name="DePew J."/>
            <person name="Purushe J."/>
            <person name="Ahmed A."/>
            <person name="van der Linden H."/>
            <person name="Goris M.G.A."/>
            <person name="Hartskeerl R.A."/>
            <person name="Vinetz J.M."/>
            <person name="Sutton G.G."/>
            <person name="Nelson W.C."/>
            <person name="Fouts D.E."/>
        </authorList>
    </citation>
    <scope>NUCLEOTIDE SEQUENCE [LARGE SCALE GENOMIC DNA]</scope>
    <source>
        <strain evidence="15">BUT 6</strain>
    </source>
</reference>
<dbReference type="Proteomes" id="UP000014540">
    <property type="component" value="Unassembled WGS sequence"/>
</dbReference>
<evidence type="ECO:0000256" key="14">
    <source>
        <dbReference type="PIRSR" id="PIRSR604469-1"/>
    </source>
</evidence>
<organism evidence="15 16">
    <name type="scientific">Leptospira fainei serovar Hurstbridge str. BUT 6</name>
    <dbReference type="NCBI Taxonomy" id="1193011"/>
    <lineage>
        <taxon>Bacteria</taxon>
        <taxon>Pseudomonadati</taxon>
        <taxon>Spirochaetota</taxon>
        <taxon>Spirochaetia</taxon>
        <taxon>Leptospirales</taxon>
        <taxon>Leptospiraceae</taxon>
        <taxon>Leptospira</taxon>
    </lineage>
</organism>
<dbReference type="GO" id="GO:0005737">
    <property type="term" value="C:cytoplasm"/>
    <property type="evidence" value="ECO:0007669"/>
    <property type="project" value="TreeGrafter"/>
</dbReference>
<evidence type="ECO:0000256" key="3">
    <source>
        <dbReference type="ARBA" id="ARBA00009184"/>
    </source>
</evidence>
<evidence type="ECO:0000256" key="2">
    <source>
        <dbReference type="ARBA" id="ARBA00005135"/>
    </source>
</evidence>
<proteinExistence type="inferred from homology"/>
<keyword evidence="7" id="KW-0479">Metal-binding</keyword>